<protein>
    <submittedName>
        <fullName evidence="1">Uncharacterized protein</fullName>
    </submittedName>
</protein>
<dbReference type="eggNOG" id="ENOG50332BN">
    <property type="taxonomic scope" value="Bacteria"/>
</dbReference>
<evidence type="ECO:0000313" key="1">
    <source>
        <dbReference type="EMBL" id="EAR29154.1"/>
    </source>
</evidence>
<proteinExistence type="predicted"/>
<dbReference type="HOGENOM" id="CLU_1487866_0_0_6"/>
<dbReference type="OrthoDB" id="6312689at2"/>
<evidence type="ECO:0000313" key="2">
    <source>
        <dbReference type="Proteomes" id="UP000006201"/>
    </source>
</evidence>
<gene>
    <name evidence="1" type="ORF">PTD2_08919</name>
</gene>
<sequence length="181" mass="20337">MSSPNVVEVSPIDSIYQLTPSVNEHWLLSKNGTAIDSLLVDFQDYNNPAMQKYAELTEPFQQALVVIEINKNLSDDWSFYGNGIEYIQALDNCNYNLISKVSADKKALILKITNVGKTNSFNPNPNDNLDNVIEVETVNPQLGLEVKFRYIAQFVDPTSATQKIIMSQDPGMIIRRPPNPM</sequence>
<dbReference type="RefSeq" id="WP_009838415.1">
    <property type="nucleotide sequence ID" value="NZ_AAOH01000003.1"/>
</dbReference>
<organism evidence="1 2">
    <name type="scientific">Pseudoalteromonas tunicata D2</name>
    <dbReference type="NCBI Taxonomy" id="87626"/>
    <lineage>
        <taxon>Bacteria</taxon>
        <taxon>Pseudomonadati</taxon>
        <taxon>Pseudomonadota</taxon>
        <taxon>Gammaproteobacteria</taxon>
        <taxon>Alteromonadales</taxon>
        <taxon>Pseudoalteromonadaceae</taxon>
        <taxon>Pseudoalteromonas</taxon>
    </lineage>
</organism>
<comment type="caution">
    <text evidence="1">The sequence shown here is derived from an EMBL/GenBank/DDBJ whole genome shotgun (WGS) entry which is preliminary data.</text>
</comment>
<dbReference type="AlphaFoldDB" id="A4C989"/>
<keyword evidence="2" id="KW-1185">Reference proteome</keyword>
<reference evidence="1 2" key="1">
    <citation type="submission" date="2006-02" db="EMBL/GenBank/DDBJ databases">
        <authorList>
            <person name="Moran M.A."/>
            <person name="Kjelleberg S."/>
            <person name="Egan S."/>
            <person name="Saunders N."/>
            <person name="Thomas T."/>
            <person name="Ferriera S."/>
            <person name="Johnson J."/>
            <person name="Kravitz S."/>
            <person name="Halpern A."/>
            <person name="Remington K."/>
            <person name="Beeson K."/>
            <person name="Tran B."/>
            <person name="Rogers Y.-H."/>
            <person name="Friedman R."/>
            <person name="Venter J.C."/>
        </authorList>
    </citation>
    <scope>NUCLEOTIDE SEQUENCE [LARGE SCALE GENOMIC DNA]</scope>
    <source>
        <strain evidence="1 2">D2</strain>
    </source>
</reference>
<name>A4C989_9GAMM</name>
<dbReference type="EMBL" id="AAOH01000003">
    <property type="protein sequence ID" value="EAR29154.1"/>
    <property type="molecule type" value="Genomic_DNA"/>
</dbReference>
<accession>A4C989</accession>
<dbReference type="Proteomes" id="UP000006201">
    <property type="component" value="Unassembled WGS sequence"/>
</dbReference>